<dbReference type="RefSeq" id="WP_280021278.1">
    <property type="nucleotide sequence ID" value="NZ_JAODZM010000043.1"/>
</dbReference>
<gene>
    <name evidence="1" type="ORF">N7383_21215</name>
</gene>
<evidence type="ECO:0000313" key="1">
    <source>
        <dbReference type="EMBL" id="MDH0198146.1"/>
    </source>
</evidence>
<dbReference type="EMBL" id="JAODZM010000043">
    <property type="protein sequence ID" value="MDH0198146.1"/>
    <property type="molecule type" value="Genomic_DNA"/>
</dbReference>
<evidence type="ECO:0008006" key="3">
    <source>
        <dbReference type="Google" id="ProtNLM"/>
    </source>
</evidence>
<comment type="caution">
    <text evidence="1">The sequence shown here is derived from an EMBL/GenBank/DDBJ whole genome shotgun (WGS) entry which is preliminary data.</text>
</comment>
<dbReference type="Proteomes" id="UP001158360">
    <property type="component" value="Unassembled WGS sequence"/>
</dbReference>
<reference evidence="1" key="1">
    <citation type="submission" date="2022-09" db="EMBL/GenBank/DDBJ databases">
        <title>Intensive care unit water sources are persistently colonized with multi-drug resistant bacteria and are the site of extensive horizontal gene transfer of antibiotic resistance genes.</title>
        <authorList>
            <person name="Diorio-Toth L."/>
        </authorList>
    </citation>
    <scope>NUCLEOTIDE SEQUENCE</scope>
    <source>
        <strain evidence="1">GD04139</strain>
    </source>
</reference>
<sequence>MSTITRERAQKIIEAADEVITALAGTNEDVHPEDSRKMCDLWDDLNDRYAPPEVVRELARIALASQGAKKIILYRERNPYNGLTTGWEELTEQEYEIVKDNASKHAEFRTVYTAPPVPIVPAELHPDTQKLVIDFCTALAEKLYKAQLKYGYDEDWKQDGWPTQCQAHFHQHIAKGDPRDVAAYCAFMWYHGWKTESEPAPVSVPDDVMAAIQKVARIRLDLNDFDGDKRGILDCLSEAEEALIEVVNRRAAMLQGAEPVTTAYKLPPHIFRELVNRLRDTAVKYQGCQQLREQLSRTLQEVIQPVAPQQEETEKPKK</sequence>
<evidence type="ECO:0000313" key="2">
    <source>
        <dbReference type="Proteomes" id="UP001158360"/>
    </source>
</evidence>
<protein>
    <recommendedName>
        <fullName evidence="3">Phage protein</fullName>
    </recommendedName>
</protein>
<accession>A0AAW6S752</accession>
<dbReference type="AlphaFoldDB" id="A0AAW6S752"/>
<proteinExistence type="predicted"/>
<name>A0AAW6S752_ENTCL</name>
<organism evidence="1 2">
    <name type="scientific">Enterobacter cloacae</name>
    <dbReference type="NCBI Taxonomy" id="550"/>
    <lineage>
        <taxon>Bacteria</taxon>
        <taxon>Pseudomonadati</taxon>
        <taxon>Pseudomonadota</taxon>
        <taxon>Gammaproteobacteria</taxon>
        <taxon>Enterobacterales</taxon>
        <taxon>Enterobacteriaceae</taxon>
        <taxon>Enterobacter</taxon>
        <taxon>Enterobacter cloacae complex</taxon>
    </lineage>
</organism>